<evidence type="ECO:0008006" key="3">
    <source>
        <dbReference type="Google" id="ProtNLM"/>
    </source>
</evidence>
<dbReference type="RefSeq" id="WP_326022118.1">
    <property type="nucleotide sequence ID" value="NZ_JAOZYC010000166.1"/>
</dbReference>
<accession>A0ABU6FEX0</accession>
<sequence>MPSADDSYLALYRARYVQRLPGRLEELVGPREGVVVLPLHVAWSGLREFRLDRPRLRMGLYRIVLAEGLRDDLCVYLNHELLVAQWPVLRTLISRTVREVWEAAFPELRDASSG</sequence>
<reference evidence="1 2" key="1">
    <citation type="submission" date="2022-10" db="EMBL/GenBank/DDBJ databases">
        <authorList>
            <person name="Xie J."/>
            <person name="Shen N."/>
        </authorList>
    </citation>
    <scope>NUCLEOTIDE SEQUENCE [LARGE SCALE GENOMIC DNA]</scope>
    <source>
        <strain evidence="1 2">YIM65594</strain>
    </source>
</reference>
<gene>
    <name evidence="1" type="ORF">OKJ99_34300</name>
</gene>
<dbReference type="Proteomes" id="UP001354931">
    <property type="component" value="Unassembled WGS sequence"/>
</dbReference>
<organism evidence="1 2">
    <name type="scientific">Streptomyces endophyticus</name>
    <dbReference type="NCBI Taxonomy" id="714166"/>
    <lineage>
        <taxon>Bacteria</taxon>
        <taxon>Bacillati</taxon>
        <taxon>Actinomycetota</taxon>
        <taxon>Actinomycetes</taxon>
        <taxon>Kitasatosporales</taxon>
        <taxon>Streptomycetaceae</taxon>
        <taxon>Streptomyces</taxon>
    </lineage>
</organism>
<name>A0ABU6FEX0_9ACTN</name>
<proteinExistence type="predicted"/>
<evidence type="ECO:0000313" key="1">
    <source>
        <dbReference type="EMBL" id="MEB8342579.1"/>
    </source>
</evidence>
<keyword evidence="2" id="KW-1185">Reference proteome</keyword>
<protein>
    <recommendedName>
        <fullName evidence="3">Transcriptional regulator</fullName>
    </recommendedName>
</protein>
<comment type="caution">
    <text evidence="1">The sequence shown here is derived from an EMBL/GenBank/DDBJ whole genome shotgun (WGS) entry which is preliminary data.</text>
</comment>
<evidence type="ECO:0000313" key="2">
    <source>
        <dbReference type="Proteomes" id="UP001354931"/>
    </source>
</evidence>
<dbReference type="EMBL" id="JAOZYC010000166">
    <property type="protein sequence ID" value="MEB8342579.1"/>
    <property type="molecule type" value="Genomic_DNA"/>
</dbReference>